<dbReference type="EMBL" id="BLAE01000013">
    <property type="protein sequence ID" value="GES09036.1"/>
    <property type="molecule type" value="Genomic_DNA"/>
</dbReference>
<dbReference type="Proteomes" id="UP000331127">
    <property type="component" value="Unassembled WGS sequence"/>
</dbReference>
<keyword evidence="1" id="KW-0560">Oxidoreductase</keyword>
<dbReference type="PRINTS" id="PR00069">
    <property type="entry name" value="ALDKETRDTASE"/>
</dbReference>
<proteinExistence type="predicted"/>
<dbReference type="InterPro" id="IPR050791">
    <property type="entry name" value="Aldo-Keto_reductase"/>
</dbReference>
<dbReference type="InterPro" id="IPR036812">
    <property type="entry name" value="NAD(P)_OxRdtase_dom_sf"/>
</dbReference>
<dbReference type="Gene3D" id="3.20.20.100">
    <property type="entry name" value="NADP-dependent oxidoreductase domain"/>
    <property type="match status" value="1"/>
</dbReference>
<organism evidence="4 5">
    <name type="scientific">Acrocarpospora macrocephala</name>
    <dbReference type="NCBI Taxonomy" id="150177"/>
    <lineage>
        <taxon>Bacteria</taxon>
        <taxon>Bacillati</taxon>
        <taxon>Actinomycetota</taxon>
        <taxon>Actinomycetes</taxon>
        <taxon>Streptosporangiales</taxon>
        <taxon>Streptosporangiaceae</taxon>
        <taxon>Acrocarpospora</taxon>
    </lineage>
</organism>
<gene>
    <name evidence="4" type="ORF">Amac_026320</name>
</gene>
<dbReference type="Pfam" id="PF00248">
    <property type="entry name" value="Aldo_ket_red"/>
    <property type="match status" value="1"/>
</dbReference>
<dbReference type="InterPro" id="IPR020471">
    <property type="entry name" value="AKR"/>
</dbReference>
<keyword evidence="5" id="KW-1185">Reference proteome</keyword>
<dbReference type="SUPFAM" id="SSF51430">
    <property type="entry name" value="NAD(P)-linked oxidoreductase"/>
    <property type="match status" value="1"/>
</dbReference>
<dbReference type="PANTHER" id="PTHR43625">
    <property type="entry name" value="AFLATOXIN B1 ALDEHYDE REDUCTASE"/>
    <property type="match status" value="1"/>
</dbReference>
<dbReference type="PROSITE" id="PS00087">
    <property type="entry name" value="SOD_CU_ZN_1"/>
    <property type="match status" value="1"/>
</dbReference>
<evidence type="ECO:0000256" key="2">
    <source>
        <dbReference type="SAM" id="Phobius"/>
    </source>
</evidence>
<dbReference type="GO" id="GO:0005737">
    <property type="term" value="C:cytoplasm"/>
    <property type="evidence" value="ECO:0007669"/>
    <property type="project" value="TreeGrafter"/>
</dbReference>
<keyword evidence="2" id="KW-0812">Transmembrane</keyword>
<dbReference type="AlphaFoldDB" id="A0A5M3WK69"/>
<evidence type="ECO:0000256" key="1">
    <source>
        <dbReference type="ARBA" id="ARBA00023002"/>
    </source>
</evidence>
<evidence type="ECO:0000313" key="5">
    <source>
        <dbReference type="Proteomes" id="UP000331127"/>
    </source>
</evidence>
<dbReference type="InterPro" id="IPR023210">
    <property type="entry name" value="NADP_OxRdtase_dom"/>
</dbReference>
<name>A0A5M3WK69_9ACTN</name>
<comment type="caution">
    <text evidence="4">The sequence shown here is derived from an EMBL/GenBank/DDBJ whole genome shotgun (WGS) entry which is preliminary data.</text>
</comment>
<keyword evidence="2" id="KW-0472">Membrane</keyword>
<reference evidence="4 5" key="1">
    <citation type="submission" date="2019-10" db="EMBL/GenBank/DDBJ databases">
        <title>Whole genome shotgun sequence of Acrocarpospora macrocephala NBRC 16266.</title>
        <authorList>
            <person name="Ichikawa N."/>
            <person name="Kimura A."/>
            <person name="Kitahashi Y."/>
            <person name="Komaki H."/>
            <person name="Oguchi A."/>
        </authorList>
    </citation>
    <scope>NUCLEOTIDE SEQUENCE [LARGE SCALE GENOMIC DNA]</scope>
    <source>
        <strain evidence="4 5">NBRC 16266</strain>
    </source>
</reference>
<dbReference type="GO" id="GO:0016491">
    <property type="term" value="F:oxidoreductase activity"/>
    <property type="evidence" value="ECO:0007669"/>
    <property type="project" value="UniProtKB-KW"/>
</dbReference>
<sequence>MPPVWQQAATLSLSCLAGRQAAAMTFLLGSDLTINRLGFGAMRLPTGTFQGPVRDPATGIAVLRRAVELGVNHIDTAGFYLRGEVRANDLIRRALAPYPEELVIATKVGPLLGPDGMPSEEAAPEQLRGLVEGNLRDLGVDRLDLVYLRVGGMSGPGGVSIADRFAALAELREEGLIRHLGVSNMDAAQLAEARAIAPVAAVQNAFHVHDRGDAAVLAACEEAGIGFAPFFPLGGGFRPIDATRLEKVAARHGATTAQIALAWLLAISPVTLAIAGTGSLAHLEENMRADRISLTPDDLADLG</sequence>
<dbReference type="InterPro" id="IPR018152">
    <property type="entry name" value="SOD_Cu/Zn_BS"/>
</dbReference>
<dbReference type="PANTHER" id="PTHR43625:SF40">
    <property type="entry name" value="ALDO-KETO REDUCTASE YAKC [NADP(+)]"/>
    <property type="match status" value="1"/>
</dbReference>
<evidence type="ECO:0000313" key="4">
    <source>
        <dbReference type="EMBL" id="GES09036.1"/>
    </source>
</evidence>
<dbReference type="NCBIfam" id="NF007695">
    <property type="entry name" value="PRK10376.1"/>
    <property type="match status" value="1"/>
</dbReference>
<feature type="transmembrane region" description="Helical" evidence="2">
    <location>
        <begin position="260"/>
        <end position="283"/>
    </location>
</feature>
<dbReference type="CDD" id="cd19088">
    <property type="entry name" value="AKR_AKR13B1"/>
    <property type="match status" value="1"/>
</dbReference>
<protein>
    <submittedName>
        <fullName evidence="4">Oxidoreductase</fullName>
    </submittedName>
</protein>
<keyword evidence="2" id="KW-1133">Transmembrane helix</keyword>
<feature type="domain" description="NADP-dependent oxidoreductase" evidence="3">
    <location>
        <begin position="36"/>
        <end position="301"/>
    </location>
</feature>
<accession>A0A5M3WK69</accession>
<evidence type="ECO:0000259" key="3">
    <source>
        <dbReference type="Pfam" id="PF00248"/>
    </source>
</evidence>